<reference evidence="3 4" key="1">
    <citation type="submission" date="2019-11" db="EMBL/GenBank/DDBJ databases">
        <title>Whole genome sequencing identifies a novel species of the genus Arsenicicoccus isolated from human blood.</title>
        <authorList>
            <person name="Jeong J.H."/>
            <person name="Kweon O.J."/>
            <person name="Kim H.R."/>
            <person name="Kim T.-H."/>
            <person name="Ha S.-M."/>
            <person name="Lee M.-K."/>
        </authorList>
    </citation>
    <scope>NUCLEOTIDE SEQUENCE [LARGE SCALE GENOMIC DNA]</scope>
    <source>
        <strain evidence="3 4">MKL-02</strain>
    </source>
</reference>
<comment type="caution">
    <text evidence="3">The sequence shown here is derived from an EMBL/GenBank/DDBJ whole genome shotgun (WGS) entry which is preliminary data.</text>
</comment>
<keyword evidence="2" id="KW-1133">Transmembrane helix</keyword>
<keyword evidence="2" id="KW-0472">Membrane</keyword>
<dbReference type="RefSeq" id="WP_154592110.1">
    <property type="nucleotide sequence ID" value="NZ_WLVL01000006.1"/>
</dbReference>
<keyword evidence="4" id="KW-1185">Reference proteome</keyword>
<feature type="region of interest" description="Disordered" evidence="1">
    <location>
        <begin position="129"/>
        <end position="168"/>
    </location>
</feature>
<dbReference type="EMBL" id="WLVL01000006">
    <property type="protein sequence ID" value="MTB70753.1"/>
    <property type="molecule type" value="Genomic_DNA"/>
</dbReference>
<dbReference type="AlphaFoldDB" id="A0A6I3IDL7"/>
<accession>A0A6I3IDL7</accession>
<evidence type="ECO:0000313" key="3">
    <source>
        <dbReference type="EMBL" id="MTB70753.1"/>
    </source>
</evidence>
<gene>
    <name evidence="3" type="ORF">GGG17_01920</name>
</gene>
<evidence type="ECO:0000256" key="1">
    <source>
        <dbReference type="SAM" id="MobiDB-lite"/>
    </source>
</evidence>
<protein>
    <submittedName>
        <fullName evidence="3">Uncharacterized protein</fullName>
    </submittedName>
</protein>
<organism evidence="3 4">
    <name type="scientific">Arsenicicoccus cauae</name>
    <dbReference type="NCBI Taxonomy" id="2663847"/>
    <lineage>
        <taxon>Bacteria</taxon>
        <taxon>Bacillati</taxon>
        <taxon>Actinomycetota</taxon>
        <taxon>Actinomycetes</taxon>
        <taxon>Micrococcales</taxon>
        <taxon>Intrasporangiaceae</taxon>
        <taxon>Arsenicicoccus</taxon>
    </lineage>
</organism>
<proteinExistence type="predicted"/>
<dbReference type="Proteomes" id="UP000431092">
    <property type="component" value="Unassembled WGS sequence"/>
</dbReference>
<evidence type="ECO:0000256" key="2">
    <source>
        <dbReference type="SAM" id="Phobius"/>
    </source>
</evidence>
<evidence type="ECO:0000313" key="4">
    <source>
        <dbReference type="Proteomes" id="UP000431092"/>
    </source>
</evidence>
<feature type="compositionally biased region" description="Low complexity" evidence="1">
    <location>
        <begin position="133"/>
        <end position="167"/>
    </location>
</feature>
<sequence length="289" mass="28542">MTATRSSHASGDGDHDPTGVRDLLGSLPDPGPMPGDLVARITASLEAESRARRPASGLDPAPVPHADGQGPIAVVVPLHQATRRPSGRRMFGLVASAAAAVTVFGIAMTSFIQSSGGDLSTAVANLGSGTNGSGSSAASSARGASTSSTPDQGTGQQTGQPTDPGTGAAEADVQIRLAAGPLTIGEAGLAAYGRELLQQRWTPTTPHTVEQPTVGPIGTPTGVRECLHAVGGSATGRVAAEITSYAGRPAVLIAAQQGADRRTVGVYLAAVPCGPSGATLLVPAGVSAP</sequence>
<feature type="region of interest" description="Disordered" evidence="1">
    <location>
        <begin position="1"/>
        <end position="68"/>
    </location>
</feature>
<name>A0A6I3IDL7_9MICO</name>
<keyword evidence="2" id="KW-0812">Transmembrane</keyword>
<feature type="transmembrane region" description="Helical" evidence="2">
    <location>
        <begin position="90"/>
        <end position="112"/>
    </location>
</feature>